<dbReference type="PROSITE" id="PS00687">
    <property type="entry name" value="ALDEHYDE_DEHYDR_GLU"/>
    <property type="match status" value="1"/>
</dbReference>
<name>A0A1I7ETC7_9GAMM</name>
<dbReference type="RefSeq" id="WP_092547388.1">
    <property type="nucleotide sequence ID" value="NZ_CAWRBG010000044.1"/>
</dbReference>
<comment type="similarity">
    <text evidence="1 4">Belongs to the aldehyde dehydrogenase family.</text>
</comment>
<evidence type="ECO:0000256" key="1">
    <source>
        <dbReference type="ARBA" id="ARBA00009986"/>
    </source>
</evidence>
<evidence type="ECO:0000256" key="3">
    <source>
        <dbReference type="PROSITE-ProRule" id="PRU10007"/>
    </source>
</evidence>
<reference evidence="7" key="1">
    <citation type="submission" date="2016-10" db="EMBL/GenBank/DDBJ databases">
        <authorList>
            <person name="Varghese N."/>
            <person name="Submissions S."/>
        </authorList>
    </citation>
    <scope>NUCLEOTIDE SEQUENCE [LARGE SCALE GENOMIC DNA]</scope>
    <source>
        <strain evidence="7">DSM 18168</strain>
    </source>
</reference>
<protein>
    <submittedName>
        <fullName evidence="6">Aldehyde dehydrogenase (Acceptor)</fullName>
    </submittedName>
</protein>
<sequence>MKKLHDIAKELLPAKSYKMLINGQWVDSLSKNTMKSYNPATGELLTEYAAGNVDDIELAVKAAQKALPEWSKISPVERQSLLLKIADLLEAEAERFIALETLDGGKTQALCRNFDIPFSIDHFRYFAGVIRAHSDASDIIDKDTLSLVIREPIGVVGQIIPWNFPLLMAAWKIAPALAAGNTIIINPASLTPITLLELGRILNEVLPAGVVNIVTGRGSVVGQAILDHEGISKVAFTGSTEVGYNVAAAAAKKLIPATLELGGKSANIVFPDANMKKAVKYAANAILLNQGQACESGARLFLHKDIHDEFLNSLKTVFETVKVGDPMLLETEMGSQVSEEQMNTILAYIDLAKQEGATVLTGGKRITGEGYDDGFFIQPTILTNVTNDMRVAQEEIFGPVLCVMPFSDEEEVIEMANDSEYGLAGAVWTQDINRALRVAKAVKTGRMWINTYHELPAHTPFGGYKKSGLGRETHKMILDAYTEVKNIYISTKEE</sequence>
<proteinExistence type="inferred from homology"/>
<feature type="active site" evidence="3">
    <location>
        <position position="260"/>
    </location>
</feature>
<dbReference type="InterPro" id="IPR016161">
    <property type="entry name" value="Ald_DH/histidinol_DH"/>
</dbReference>
<dbReference type="InterPro" id="IPR029510">
    <property type="entry name" value="Ald_DH_CS_GLU"/>
</dbReference>
<keyword evidence="2 4" id="KW-0560">Oxidoreductase</keyword>
<dbReference type="InterPro" id="IPR015590">
    <property type="entry name" value="Aldehyde_DH_dom"/>
</dbReference>
<dbReference type="FunFam" id="3.40.309.10:FF:000012">
    <property type="entry name" value="Betaine aldehyde dehydrogenase"/>
    <property type="match status" value="1"/>
</dbReference>
<dbReference type="SUPFAM" id="SSF53720">
    <property type="entry name" value="ALDH-like"/>
    <property type="match status" value="1"/>
</dbReference>
<dbReference type="AlphaFoldDB" id="A0A1I7ETC7"/>
<dbReference type="GO" id="GO:0004030">
    <property type="term" value="F:aldehyde dehydrogenase [NAD(P)+] activity"/>
    <property type="evidence" value="ECO:0007669"/>
    <property type="project" value="UniProtKB-ARBA"/>
</dbReference>
<evidence type="ECO:0000256" key="4">
    <source>
        <dbReference type="RuleBase" id="RU003345"/>
    </source>
</evidence>
<dbReference type="Proteomes" id="UP000242496">
    <property type="component" value="Unassembled WGS sequence"/>
</dbReference>
<gene>
    <name evidence="6" type="ORF">SAMN05421784_101129</name>
</gene>
<accession>A0A1I7ETC7</accession>
<dbReference type="OrthoDB" id="9812625at2"/>
<organism evidence="6 7">
    <name type="scientific">Xenorhabdus koppenhoeferi</name>
    <dbReference type="NCBI Taxonomy" id="351659"/>
    <lineage>
        <taxon>Bacteria</taxon>
        <taxon>Pseudomonadati</taxon>
        <taxon>Pseudomonadota</taxon>
        <taxon>Gammaproteobacteria</taxon>
        <taxon>Enterobacterales</taxon>
        <taxon>Morganellaceae</taxon>
        <taxon>Xenorhabdus</taxon>
    </lineage>
</organism>
<evidence type="ECO:0000259" key="5">
    <source>
        <dbReference type="Pfam" id="PF00171"/>
    </source>
</evidence>
<dbReference type="PANTHER" id="PTHR11699">
    <property type="entry name" value="ALDEHYDE DEHYDROGENASE-RELATED"/>
    <property type="match status" value="1"/>
</dbReference>
<dbReference type="FunFam" id="3.40.605.10:FF:000001">
    <property type="entry name" value="Aldehyde dehydrogenase 1"/>
    <property type="match status" value="1"/>
</dbReference>
<dbReference type="Pfam" id="PF00171">
    <property type="entry name" value="Aldedh"/>
    <property type="match status" value="1"/>
</dbReference>
<dbReference type="Gene3D" id="3.40.605.10">
    <property type="entry name" value="Aldehyde Dehydrogenase, Chain A, domain 1"/>
    <property type="match status" value="1"/>
</dbReference>
<dbReference type="Gene3D" id="3.40.309.10">
    <property type="entry name" value="Aldehyde Dehydrogenase, Chain A, domain 2"/>
    <property type="match status" value="1"/>
</dbReference>
<keyword evidence="7" id="KW-1185">Reference proteome</keyword>
<evidence type="ECO:0000313" key="6">
    <source>
        <dbReference type="EMBL" id="SFU27197.1"/>
    </source>
</evidence>
<dbReference type="InterPro" id="IPR016162">
    <property type="entry name" value="Ald_DH_N"/>
</dbReference>
<evidence type="ECO:0000313" key="7">
    <source>
        <dbReference type="Proteomes" id="UP000242496"/>
    </source>
</evidence>
<dbReference type="InterPro" id="IPR016163">
    <property type="entry name" value="Ald_DH_C"/>
</dbReference>
<dbReference type="EMBL" id="FPBJ01000001">
    <property type="protein sequence ID" value="SFU27197.1"/>
    <property type="molecule type" value="Genomic_DNA"/>
</dbReference>
<evidence type="ECO:0000256" key="2">
    <source>
        <dbReference type="ARBA" id="ARBA00023002"/>
    </source>
</evidence>
<dbReference type="STRING" id="351659.SAMN05421784_101129"/>
<feature type="domain" description="Aldehyde dehydrogenase" evidence="5">
    <location>
        <begin position="25"/>
        <end position="487"/>
    </location>
</feature>